<dbReference type="PROSITE" id="PS51257">
    <property type="entry name" value="PROKAR_LIPOPROTEIN"/>
    <property type="match status" value="1"/>
</dbReference>
<reference evidence="1 2" key="1">
    <citation type="submission" date="2022-12" db="EMBL/GenBank/DDBJ databases">
        <title>Two new species, Stenotrophomonas aracearum and Stenotrophomonas oahuensis, isolated from Anthurium (Araceae family) in Hawaii.</title>
        <authorList>
            <person name="Chunag S.C."/>
            <person name="Dobhal S."/>
            <person name="Alvarez A."/>
            <person name="Arif M."/>
        </authorList>
    </citation>
    <scope>NUCLEOTIDE SEQUENCE [LARGE SCALE GENOMIC DNA]</scope>
    <source>
        <strain evidence="1 2">A5586</strain>
    </source>
</reference>
<sequence>MRRQQHWCSGLTRTRILLAASAMGIALSVSSCKSPPNCNYDVVNHSPHSGFAQRFEVDAIRALVEEGVTDGATVELHVMQVWVELPKPDVRRLKVSYAVTDSENRQLSSGTCIVGLEKCSKAMIEAARRECRNL</sequence>
<evidence type="ECO:0008006" key="3">
    <source>
        <dbReference type="Google" id="ProtNLM"/>
    </source>
</evidence>
<proteinExistence type="predicted"/>
<evidence type="ECO:0000313" key="2">
    <source>
        <dbReference type="Proteomes" id="UP001302072"/>
    </source>
</evidence>
<gene>
    <name evidence="1" type="ORF">PDM29_18555</name>
</gene>
<keyword evidence="2" id="KW-1185">Reference proteome</keyword>
<protein>
    <recommendedName>
        <fullName evidence="3">Lipoprotein</fullName>
    </recommendedName>
</protein>
<dbReference type="RefSeq" id="WP_311191510.1">
    <property type="nucleotide sequence ID" value="NZ_CP115541.1"/>
</dbReference>
<dbReference type="Proteomes" id="UP001302072">
    <property type="component" value="Chromosome"/>
</dbReference>
<organism evidence="1 2">
    <name type="scientific">Stenotrophomonas oahuensis</name>
    <dbReference type="NCBI Taxonomy" id="3003271"/>
    <lineage>
        <taxon>Bacteria</taxon>
        <taxon>Pseudomonadati</taxon>
        <taxon>Pseudomonadota</taxon>
        <taxon>Gammaproteobacteria</taxon>
        <taxon>Lysobacterales</taxon>
        <taxon>Lysobacteraceae</taxon>
        <taxon>Stenotrophomonas</taxon>
    </lineage>
</organism>
<name>A0ABY9YNY3_9GAMM</name>
<accession>A0ABY9YNY3</accession>
<evidence type="ECO:0000313" key="1">
    <source>
        <dbReference type="EMBL" id="WNH52306.1"/>
    </source>
</evidence>
<dbReference type="EMBL" id="CP115541">
    <property type="protein sequence ID" value="WNH52306.1"/>
    <property type="molecule type" value="Genomic_DNA"/>
</dbReference>